<evidence type="ECO:0000313" key="3">
    <source>
        <dbReference type="Proteomes" id="UP001283361"/>
    </source>
</evidence>
<feature type="region of interest" description="Disordered" evidence="1">
    <location>
        <begin position="1"/>
        <end position="20"/>
    </location>
</feature>
<name>A0AAE0Z7L9_9GAST</name>
<keyword evidence="3" id="KW-1185">Reference proteome</keyword>
<sequence>MRLRSDGSPVRELDHPGSNVAESLGRGVKCELNSLALTKESDVLILCHDAKPNVSSLHLDTKPNVSS</sequence>
<evidence type="ECO:0000256" key="1">
    <source>
        <dbReference type="SAM" id="MobiDB-lite"/>
    </source>
</evidence>
<accession>A0AAE0Z7L9</accession>
<proteinExistence type="predicted"/>
<comment type="caution">
    <text evidence="2">The sequence shown here is derived from an EMBL/GenBank/DDBJ whole genome shotgun (WGS) entry which is preliminary data.</text>
</comment>
<dbReference type="EMBL" id="JAWDGP010004536">
    <property type="protein sequence ID" value="KAK3763541.1"/>
    <property type="molecule type" value="Genomic_DNA"/>
</dbReference>
<dbReference type="Proteomes" id="UP001283361">
    <property type="component" value="Unassembled WGS sequence"/>
</dbReference>
<gene>
    <name evidence="2" type="ORF">RRG08_030582</name>
</gene>
<organism evidence="2 3">
    <name type="scientific">Elysia crispata</name>
    <name type="common">lettuce slug</name>
    <dbReference type="NCBI Taxonomy" id="231223"/>
    <lineage>
        <taxon>Eukaryota</taxon>
        <taxon>Metazoa</taxon>
        <taxon>Spiralia</taxon>
        <taxon>Lophotrochozoa</taxon>
        <taxon>Mollusca</taxon>
        <taxon>Gastropoda</taxon>
        <taxon>Heterobranchia</taxon>
        <taxon>Euthyneura</taxon>
        <taxon>Panpulmonata</taxon>
        <taxon>Sacoglossa</taxon>
        <taxon>Placobranchoidea</taxon>
        <taxon>Plakobranchidae</taxon>
        <taxon>Elysia</taxon>
    </lineage>
</organism>
<protein>
    <submittedName>
        <fullName evidence="2">Uncharacterized protein</fullName>
    </submittedName>
</protein>
<reference evidence="2" key="1">
    <citation type="journal article" date="2023" name="G3 (Bethesda)">
        <title>A reference genome for the long-term kleptoplast-retaining sea slug Elysia crispata morphotype clarki.</title>
        <authorList>
            <person name="Eastman K.E."/>
            <person name="Pendleton A.L."/>
            <person name="Shaikh M.A."/>
            <person name="Suttiyut T."/>
            <person name="Ogas R."/>
            <person name="Tomko P."/>
            <person name="Gavelis G."/>
            <person name="Widhalm J.R."/>
            <person name="Wisecaver J.H."/>
        </authorList>
    </citation>
    <scope>NUCLEOTIDE SEQUENCE</scope>
    <source>
        <strain evidence="2">ECLA1</strain>
    </source>
</reference>
<dbReference type="AlphaFoldDB" id="A0AAE0Z7L9"/>
<evidence type="ECO:0000313" key="2">
    <source>
        <dbReference type="EMBL" id="KAK3763541.1"/>
    </source>
</evidence>